<protein>
    <submittedName>
        <fullName evidence="6">AraC family transcriptional regulator</fullName>
    </submittedName>
</protein>
<proteinExistence type="predicted"/>
<evidence type="ECO:0000256" key="4">
    <source>
        <dbReference type="ARBA" id="ARBA00023163"/>
    </source>
</evidence>
<keyword evidence="2" id="KW-0238">DNA-binding</keyword>
<dbReference type="Pfam" id="PF12833">
    <property type="entry name" value="HTH_18"/>
    <property type="match status" value="1"/>
</dbReference>
<dbReference type="PROSITE" id="PS01124">
    <property type="entry name" value="HTH_ARAC_FAMILY_2"/>
    <property type="match status" value="1"/>
</dbReference>
<name>A0ABZ1AJS9_AROEV</name>
<organism evidence="6 7">
    <name type="scientific">Aromatoleum evansii</name>
    <name type="common">Azoarcus evansii</name>
    <dbReference type="NCBI Taxonomy" id="59406"/>
    <lineage>
        <taxon>Bacteria</taxon>
        <taxon>Pseudomonadati</taxon>
        <taxon>Pseudomonadota</taxon>
        <taxon>Betaproteobacteria</taxon>
        <taxon>Rhodocyclales</taxon>
        <taxon>Rhodocyclaceae</taxon>
        <taxon>Aromatoleum</taxon>
    </lineage>
</organism>
<dbReference type="InterPro" id="IPR050204">
    <property type="entry name" value="AraC_XylS_family_regulators"/>
</dbReference>
<evidence type="ECO:0000256" key="1">
    <source>
        <dbReference type="ARBA" id="ARBA00023015"/>
    </source>
</evidence>
<feature type="domain" description="HTH araC/xylS-type" evidence="5">
    <location>
        <begin position="179"/>
        <end position="277"/>
    </location>
</feature>
<dbReference type="InterPro" id="IPR020449">
    <property type="entry name" value="Tscrpt_reg_AraC-type_HTH"/>
</dbReference>
<dbReference type="PANTHER" id="PTHR46796">
    <property type="entry name" value="HTH-TYPE TRANSCRIPTIONAL ACTIVATOR RHAS-RELATED"/>
    <property type="match status" value="1"/>
</dbReference>
<keyword evidence="4" id="KW-0804">Transcription</keyword>
<dbReference type="PRINTS" id="PR00032">
    <property type="entry name" value="HTHARAC"/>
</dbReference>
<dbReference type="InterPro" id="IPR018060">
    <property type="entry name" value="HTH_AraC"/>
</dbReference>
<dbReference type="PROSITE" id="PS00041">
    <property type="entry name" value="HTH_ARAC_FAMILY_1"/>
    <property type="match status" value="1"/>
</dbReference>
<keyword evidence="3" id="KW-0010">Activator</keyword>
<dbReference type="SMART" id="SM00342">
    <property type="entry name" value="HTH_ARAC"/>
    <property type="match status" value="1"/>
</dbReference>
<dbReference type="SUPFAM" id="SSF51215">
    <property type="entry name" value="Regulatory protein AraC"/>
    <property type="match status" value="1"/>
</dbReference>
<gene>
    <name evidence="6" type="ORF">U5817_19015</name>
</gene>
<reference evidence="6 7" key="1">
    <citation type="submission" date="2023-12" db="EMBL/GenBank/DDBJ databases">
        <title>A. evansii MAY27, complete genome.</title>
        <authorList>
            <person name="Wang Y."/>
        </authorList>
    </citation>
    <scope>NUCLEOTIDE SEQUENCE [LARGE SCALE GENOMIC DNA]</scope>
    <source>
        <strain evidence="6 7">MAY27</strain>
    </source>
</reference>
<dbReference type="PANTHER" id="PTHR46796:SF2">
    <property type="entry name" value="TRANSCRIPTIONAL REGULATORY PROTEIN"/>
    <property type="match status" value="1"/>
</dbReference>
<dbReference type="InterPro" id="IPR009057">
    <property type="entry name" value="Homeodomain-like_sf"/>
</dbReference>
<keyword evidence="7" id="KW-1185">Reference proteome</keyword>
<dbReference type="InterPro" id="IPR003313">
    <property type="entry name" value="AraC-bd"/>
</dbReference>
<evidence type="ECO:0000256" key="3">
    <source>
        <dbReference type="ARBA" id="ARBA00023159"/>
    </source>
</evidence>
<dbReference type="SUPFAM" id="SSF46689">
    <property type="entry name" value="Homeodomain-like"/>
    <property type="match status" value="2"/>
</dbReference>
<dbReference type="EMBL" id="CP141259">
    <property type="protein sequence ID" value="WRL45276.1"/>
    <property type="molecule type" value="Genomic_DNA"/>
</dbReference>
<dbReference type="InterPro" id="IPR037923">
    <property type="entry name" value="HTH-like"/>
</dbReference>
<sequence length="289" mass="32442">MSRAIKIFQGRFGRVALLEMDKPLVPHAHHHCHALIKISGPDTFFSVRGELQPLTAETVVLVNAWEPHAYACHRPEVGNTVLLGLYIEPSWLAEIQRQLTVSAHPHFFPHPCVAVSPQARKLADELAGEMLVSESIPVARLESQLFELMISVIDRNSEWRNFGELLRATRGQAIDPRIRRAIALMRDNIGITLDMDQLAAQCGLSRAHFFALFRRSTNLTPNVYANVLRMEAAIRNLTSSSASLADISLDIGFSAQAHFTRFFREHLGTTPSEYRRVVDVIDPVVENHV</sequence>
<dbReference type="RefSeq" id="WP_169130564.1">
    <property type="nucleotide sequence ID" value="NZ_CAWPLS010000260.1"/>
</dbReference>
<accession>A0ABZ1AJS9</accession>
<dbReference type="InterPro" id="IPR018062">
    <property type="entry name" value="HTH_AraC-typ_CS"/>
</dbReference>
<evidence type="ECO:0000256" key="2">
    <source>
        <dbReference type="ARBA" id="ARBA00023125"/>
    </source>
</evidence>
<evidence type="ECO:0000313" key="6">
    <source>
        <dbReference type="EMBL" id="WRL45276.1"/>
    </source>
</evidence>
<dbReference type="Gene3D" id="1.10.10.60">
    <property type="entry name" value="Homeodomain-like"/>
    <property type="match status" value="2"/>
</dbReference>
<evidence type="ECO:0000313" key="7">
    <source>
        <dbReference type="Proteomes" id="UP001626593"/>
    </source>
</evidence>
<dbReference type="Proteomes" id="UP001626593">
    <property type="component" value="Chromosome"/>
</dbReference>
<dbReference type="Pfam" id="PF02311">
    <property type="entry name" value="AraC_binding"/>
    <property type="match status" value="1"/>
</dbReference>
<evidence type="ECO:0000259" key="5">
    <source>
        <dbReference type="PROSITE" id="PS01124"/>
    </source>
</evidence>
<keyword evidence="1" id="KW-0805">Transcription regulation</keyword>